<feature type="domain" description="Nucleoporin Nup54 alpha-helical" evidence="1">
    <location>
        <begin position="176"/>
        <end position="219"/>
    </location>
</feature>
<dbReference type="EMBL" id="CAUYUJ010016413">
    <property type="protein sequence ID" value="CAK0864992.1"/>
    <property type="molecule type" value="Genomic_DNA"/>
</dbReference>
<evidence type="ECO:0000313" key="3">
    <source>
        <dbReference type="Proteomes" id="UP001189429"/>
    </source>
</evidence>
<feature type="non-terminal residue" evidence="2">
    <location>
        <position position="225"/>
    </location>
</feature>
<dbReference type="Pfam" id="PF13874">
    <property type="entry name" value="Nup54"/>
    <property type="match status" value="1"/>
</dbReference>
<gene>
    <name evidence="2" type="ORF">PCOR1329_LOCUS52677</name>
</gene>
<dbReference type="Proteomes" id="UP001189429">
    <property type="component" value="Unassembled WGS sequence"/>
</dbReference>
<name>A0ABN9V058_9DINO</name>
<organism evidence="2 3">
    <name type="scientific">Prorocentrum cordatum</name>
    <dbReference type="NCBI Taxonomy" id="2364126"/>
    <lineage>
        <taxon>Eukaryota</taxon>
        <taxon>Sar</taxon>
        <taxon>Alveolata</taxon>
        <taxon>Dinophyceae</taxon>
        <taxon>Prorocentrales</taxon>
        <taxon>Prorocentraceae</taxon>
        <taxon>Prorocentrum</taxon>
    </lineage>
</organism>
<keyword evidence="3" id="KW-1185">Reference proteome</keyword>
<reference evidence="2" key="1">
    <citation type="submission" date="2023-10" db="EMBL/GenBank/DDBJ databases">
        <authorList>
            <person name="Chen Y."/>
            <person name="Shah S."/>
            <person name="Dougan E. K."/>
            <person name="Thang M."/>
            <person name="Chan C."/>
        </authorList>
    </citation>
    <scope>NUCLEOTIDE SEQUENCE [LARGE SCALE GENOMIC DNA]</scope>
</reference>
<protein>
    <recommendedName>
        <fullName evidence="1">Nucleoporin Nup54 alpha-helical domain-containing protein</fullName>
    </recommendedName>
</protein>
<accession>A0ABN9V058</accession>
<comment type="caution">
    <text evidence="2">The sequence shown here is derived from an EMBL/GenBank/DDBJ whole genome shotgun (WGS) entry which is preliminary data.</text>
</comment>
<dbReference type="InterPro" id="IPR025712">
    <property type="entry name" value="Nup54_alpha-helical_dom"/>
</dbReference>
<evidence type="ECO:0000259" key="1">
    <source>
        <dbReference type="Pfam" id="PF13874"/>
    </source>
</evidence>
<proteinExistence type="predicted"/>
<sequence length="225" mass="23970">MSLSVDGIALPGRVGARDAAAQFRELAAKYQFDERIATHLVETVGLETLVDFAHAVTSENEWAPILERVPDLERRLGQLSRVRQASGGFGGGFGGAQPQMAGAVAPQAEAQQACLEVQRRMEELHPVLQRASGQGAPVAASTSAALQQSFVAYTYSFSDNPAVPRGNSAQFNPAVHVDHAKWAQAMQNNPDPASCYPEPLVGLSALEARVGKQSRAVEARSPWPG</sequence>
<evidence type="ECO:0000313" key="2">
    <source>
        <dbReference type="EMBL" id="CAK0864992.1"/>
    </source>
</evidence>